<feature type="transmembrane region" description="Helical" evidence="4">
    <location>
        <begin position="116"/>
        <end position="138"/>
    </location>
</feature>
<dbReference type="PANTHER" id="PTHR11360">
    <property type="entry name" value="MONOCARBOXYLATE TRANSPORTER"/>
    <property type="match status" value="1"/>
</dbReference>
<dbReference type="InterPro" id="IPR011701">
    <property type="entry name" value="MFS"/>
</dbReference>
<organism evidence="6 7">
    <name type="scientific">Sphaerulina musiva (strain SO2202)</name>
    <name type="common">Poplar stem canker fungus</name>
    <name type="synonym">Septoria musiva</name>
    <dbReference type="NCBI Taxonomy" id="692275"/>
    <lineage>
        <taxon>Eukaryota</taxon>
        <taxon>Fungi</taxon>
        <taxon>Dikarya</taxon>
        <taxon>Ascomycota</taxon>
        <taxon>Pezizomycotina</taxon>
        <taxon>Dothideomycetes</taxon>
        <taxon>Dothideomycetidae</taxon>
        <taxon>Mycosphaerellales</taxon>
        <taxon>Mycosphaerellaceae</taxon>
        <taxon>Sphaerulina</taxon>
    </lineage>
</organism>
<feature type="region of interest" description="Disordered" evidence="3">
    <location>
        <begin position="1"/>
        <end position="39"/>
    </location>
</feature>
<evidence type="ECO:0000313" key="7">
    <source>
        <dbReference type="Proteomes" id="UP000016931"/>
    </source>
</evidence>
<reference evidence="6 7" key="1">
    <citation type="journal article" date="2012" name="PLoS Pathog.">
        <title>Diverse lifestyles and strategies of plant pathogenesis encoded in the genomes of eighteen Dothideomycetes fungi.</title>
        <authorList>
            <person name="Ohm R.A."/>
            <person name="Feau N."/>
            <person name="Henrissat B."/>
            <person name="Schoch C.L."/>
            <person name="Horwitz B.A."/>
            <person name="Barry K.W."/>
            <person name="Condon B.J."/>
            <person name="Copeland A.C."/>
            <person name="Dhillon B."/>
            <person name="Glaser F."/>
            <person name="Hesse C.N."/>
            <person name="Kosti I."/>
            <person name="LaButti K."/>
            <person name="Lindquist E.A."/>
            <person name="Lucas S."/>
            <person name="Salamov A.A."/>
            <person name="Bradshaw R.E."/>
            <person name="Ciuffetti L."/>
            <person name="Hamelin R.C."/>
            <person name="Kema G.H.J."/>
            <person name="Lawrence C."/>
            <person name="Scott J.A."/>
            <person name="Spatafora J.W."/>
            <person name="Turgeon B.G."/>
            <person name="de Wit P.J.G.M."/>
            <person name="Zhong S."/>
            <person name="Goodwin S.B."/>
            <person name="Grigoriev I.V."/>
        </authorList>
    </citation>
    <scope>NUCLEOTIDE SEQUENCE [LARGE SCALE GENOMIC DNA]</scope>
    <source>
        <strain evidence="6 7">SO2202</strain>
    </source>
</reference>
<dbReference type="AlphaFoldDB" id="N1QI37"/>
<feature type="transmembrane region" description="Helical" evidence="4">
    <location>
        <begin position="171"/>
        <end position="192"/>
    </location>
</feature>
<feature type="transmembrane region" description="Helical" evidence="4">
    <location>
        <begin position="374"/>
        <end position="397"/>
    </location>
</feature>
<dbReference type="PANTHER" id="PTHR11360:SF234">
    <property type="entry name" value="MFS-TYPE TRANSPORTER DBAD-RELATED"/>
    <property type="match status" value="1"/>
</dbReference>
<keyword evidence="7" id="KW-1185">Reference proteome</keyword>
<feature type="transmembrane region" description="Helical" evidence="4">
    <location>
        <begin position="86"/>
        <end position="104"/>
    </location>
</feature>
<dbReference type="EMBL" id="KB456267">
    <property type="protein sequence ID" value="EMF10828.1"/>
    <property type="molecule type" value="Genomic_DNA"/>
</dbReference>
<comment type="subcellular location">
    <subcellularLocation>
        <location evidence="1">Membrane</location>
        <topology evidence="1">Multi-pass membrane protein</topology>
    </subcellularLocation>
</comment>
<dbReference type="InterPro" id="IPR050327">
    <property type="entry name" value="Proton-linked_MCT"/>
</dbReference>
<dbReference type="GO" id="GO:0016020">
    <property type="term" value="C:membrane"/>
    <property type="evidence" value="ECO:0007669"/>
    <property type="project" value="UniProtKB-SubCell"/>
</dbReference>
<accession>N1QI37</accession>
<dbReference type="SUPFAM" id="SSF103473">
    <property type="entry name" value="MFS general substrate transporter"/>
    <property type="match status" value="1"/>
</dbReference>
<gene>
    <name evidence="6" type="ORF">SEPMUDRAFT_90285</name>
</gene>
<dbReference type="PROSITE" id="PS50850">
    <property type="entry name" value="MFS"/>
    <property type="match status" value="1"/>
</dbReference>
<dbReference type="Proteomes" id="UP000016931">
    <property type="component" value="Unassembled WGS sequence"/>
</dbReference>
<feature type="transmembrane region" description="Helical" evidence="4">
    <location>
        <begin position="45"/>
        <end position="66"/>
    </location>
</feature>
<evidence type="ECO:0000259" key="5">
    <source>
        <dbReference type="PROSITE" id="PS50850"/>
    </source>
</evidence>
<feature type="transmembrane region" description="Helical" evidence="4">
    <location>
        <begin position="313"/>
        <end position="331"/>
    </location>
</feature>
<feature type="transmembrane region" description="Helical" evidence="4">
    <location>
        <begin position="144"/>
        <end position="164"/>
    </location>
</feature>
<comment type="similarity">
    <text evidence="2">Belongs to the major facilitator superfamily. Monocarboxylate porter (TC 2.A.1.13) family.</text>
</comment>
<keyword evidence="4" id="KW-0472">Membrane</keyword>
<dbReference type="Pfam" id="PF07690">
    <property type="entry name" value="MFS_1"/>
    <property type="match status" value="1"/>
</dbReference>
<dbReference type="eggNOG" id="KOG2504">
    <property type="taxonomic scope" value="Eukaryota"/>
</dbReference>
<dbReference type="Gene3D" id="1.20.1250.20">
    <property type="entry name" value="MFS general substrate transporter like domains"/>
    <property type="match status" value="1"/>
</dbReference>
<feature type="transmembrane region" description="Helical" evidence="4">
    <location>
        <begin position="282"/>
        <end position="301"/>
    </location>
</feature>
<dbReference type="InterPro" id="IPR036259">
    <property type="entry name" value="MFS_trans_sf"/>
</dbReference>
<dbReference type="InterPro" id="IPR020846">
    <property type="entry name" value="MFS_dom"/>
</dbReference>
<evidence type="ECO:0000256" key="1">
    <source>
        <dbReference type="ARBA" id="ARBA00004141"/>
    </source>
</evidence>
<feature type="transmembrane region" description="Helical" evidence="4">
    <location>
        <begin position="337"/>
        <end position="362"/>
    </location>
</feature>
<keyword evidence="4" id="KW-1133">Transmembrane helix</keyword>
<name>N1QI37_SPHMS</name>
<feature type="transmembrane region" description="Helical" evidence="4">
    <location>
        <begin position="204"/>
        <end position="224"/>
    </location>
</feature>
<feature type="domain" description="Major facilitator superfamily (MFS) profile" evidence="5">
    <location>
        <begin position="44"/>
        <end position="425"/>
    </location>
</feature>
<evidence type="ECO:0000256" key="3">
    <source>
        <dbReference type="SAM" id="MobiDB-lite"/>
    </source>
</evidence>
<evidence type="ECO:0000313" key="6">
    <source>
        <dbReference type="EMBL" id="EMF10828.1"/>
    </source>
</evidence>
<protein>
    <submittedName>
        <fullName evidence="6">MFS general substrate transporter</fullName>
    </submittedName>
</protein>
<dbReference type="GeneID" id="27907664"/>
<feature type="transmembrane region" description="Helical" evidence="4">
    <location>
        <begin position="236"/>
        <end position="262"/>
    </location>
</feature>
<evidence type="ECO:0000256" key="4">
    <source>
        <dbReference type="SAM" id="Phobius"/>
    </source>
</evidence>
<evidence type="ECO:0000256" key="2">
    <source>
        <dbReference type="ARBA" id="ARBA00006727"/>
    </source>
</evidence>
<dbReference type="RefSeq" id="XP_016758949.1">
    <property type="nucleotide sequence ID" value="XM_016910527.1"/>
</dbReference>
<feature type="transmembrane region" description="Helical" evidence="4">
    <location>
        <begin position="403"/>
        <end position="424"/>
    </location>
</feature>
<proteinExistence type="inferred from homology"/>
<dbReference type="GO" id="GO:0022857">
    <property type="term" value="F:transmembrane transporter activity"/>
    <property type="evidence" value="ECO:0007669"/>
    <property type="project" value="InterPro"/>
</dbReference>
<dbReference type="HOGENOM" id="CLU_001265_1_1_1"/>
<sequence>MSNESKTPSFEDAEKSVSVPGSDADVTSRPVTSSASDVPNGGAKAWLQVLGSFFLFFNTWGILNAFGTYETYYGTGILSSSSPSQIAWIGSIQAFLLLFVGSVTGPLYDAGYVHQLLWVGSLLVVAGQMLLSLCTTYTEVVLAQAVTIGIGTGLLFVPAVAILQQYFSTRIAAATGLSAAGGSIGGVIYPIVFHRLQPRIGFPWATRVLGFIALAGLSVSIMVIRVRVSPPQRRKLIDLTAFVDLPFMLFSVGCILAFMGMYAPFFFVESYVIRNNILSENMGFYLLSIMNGTSLFGRIFPNAGADKTGPLNMIIPCGAITGMLCLCLIAAKSSAAVIVLMALYGFFSGSLVSLPPTIFASLTKDRRVIGTRMGMGFALSSVGVLVGSPIAGQILGASGFTNVWVFGGVLTLAGVASMLAARLVSAGPKLMVKA</sequence>
<keyword evidence="4" id="KW-0812">Transmembrane</keyword>
<dbReference type="OMA" id="IPYSLFC"/>
<dbReference type="OrthoDB" id="6509908at2759"/>